<reference evidence="2" key="1">
    <citation type="submission" date="2014-12" db="EMBL/GenBank/DDBJ databases">
        <title>Insight into the proteome of Arion vulgaris.</title>
        <authorList>
            <person name="Aradska J."/>
            <person name="Bulat T."/>
            <person name="Smidak R."/>
            <person name="Sarate P."/>
            <person name="Gangsoo J."/>
            <person name="Sialana F."/>
            <person name="Bilban M."/>
            <person name="Lubec G."/>
        </authorList>
    </citation>
    <scope>NUCLEOTIDE SEQUENCE</scope>
    <source>
        <tissue evidence="2">Skin</tissue>
    </source>
</reference>
<dbReference type="PANTHER" id="PTHR11884:SF1">
    <property type="entry name" value="GOLGI APPARATUS PROTEIN 1"/>
    <property type="match status" value="1"/>
</dbReference>
<dbReference type="AlphaFoldDB" id="A0A0B7A6Y5"/>
<accession>A0A0B7A6Y5</accession>
<proteinExistence type="predicted"/>
<evidence type="ECO:0000256" key="1">
    <source>
        <dbReference type="SAM" id="SignalP"/>
    </source>
</evidence>
<sequence>MAGLYSMNIVILISVFCSISSILTVDVNVNRGDAVPNDQPVITNDHAEDINHNEPNGKLFPVKANVGTLDNQRSSIMSMGDADSVKPKKKEHMKIAESVECAEDVKRFCSDKINSNNFIVLDCLQDDEKTSSKLSDECHHFLWRFKFKLTKEERFEDASAEACAAELEVFTDCKNLSQGETIPCLIEHYEEIKSK</sequence>
<dbReference type="EMBL" id="HACG01028911">
    <property type="protein sequence ID" value="CEK75776.1"/>
    <property type="molecule type" value="Transcribed_RNA"/>
</dbReference>
<gene>
    <name evidence="2" type="primary">ORF96986</name>
</gene>
<evidence type="ECO:0000313" key="2">
    <source>
        <dbReference type="EMBL" id="CEK75776.1"/>
    </source>
</evidence>
<dbReference type="InterPro" id="IPR039728">
    <property type="entry name" value="GLG1"/>
</dbReference>
<dbReference type="GO" id="GO:0016020">
    <property type="term" value="C:membrane"/>
    <property type="evidence" value="ECO:0007669"/>
    <property type="project" value="InterPro"/>
</dbReference>
<organism evidence="2">
    <name type="scientific">Arion vulgaris</name>
    <dbReference type="NCBI Taxonomy" id="1028688"/>
    <lineage>
        <taxon>Eukaryota</taxon>
        <taxon>Metazoa</taxon>
        <taxon>Spiralia</taxon>
        <taxon>Lophotrochozoa</taxon>
        <taxon>Mollusca</taxon>
        <taxon>Gastropoda</taxon>
        <taxon>Heterobranchia</taxon>
        <taxon>Euthyneura</taxon>
        <taxon>Panpulmonata</taxon>
        <taxon>Eupulmonata</taxon>
        <taxon>Stylommatophora</taxon>
        <taxon>Helicina</taxon>
        <taxon>Arionoidea</taxon>
        <taxon>Arionidae</taxon>
        <taxon>Arion</taxon>
    </lineage>
</organism>
<feature type="signal peptide" evidence="1">
    <location>
        <begin position="1"/>
        <end position="24"/>
    </location>
</feature>
<protein>
    <submittedName>
        <fullName evidence="2">Uncharacterized protein</fullName>
    </submittedName>
</protein>
<name>A0A0B7A6Y5_9EUPU</name>
<dbReference type="PANTHER" id="PTHR11884">
    <property type="entry name" value="SELECTIN LIGAND RELATED"/>
    <property type="match status" value="1"/>
</dbReference>
<feature type="non-terminal residue" evidence="2">
    <location>
        <position position="195"/>
    </location>
</feature>
<dbReference type="Pfam" id="PF00839">
    <property type="entry name" value="Cys_rich_FGFR"/>
    <property type="match status" value="1"/>
</dbReference>
<dbReference type="InterPro" id="IPR001893">
    <property type="entry name" value="Cys-rich_GLG1_repeat"/>
</dbReference>
<feature type="chain" id="PRO_5005424150" evidence="1">
    <location>
        <begin position="25"/>
        <end position="195"/>
    </location>
</feature>
<keyword evidence="1" id="KW-0732">Signal</keyword>